<keyword evidence="5" id="KW-1185">Reference proteome</keyword>
<dbReference type="OrthoDB" id="509705at2"/>
<dbReference type="CDD" id="cd03794">
    <property type="entry name" value="GT4_WbuB-like"/>
    <property type="match status" value="1"/>
</dbReference>
<proteinExistence type="predicted"/>
<dbReference type="InterPro" id="IPR050194">
    <property type="entry name" value="Glycosyltransferase_grp1"/>
</dbReference>
<feature type="domain" description="Glycosyltransferase subfamily 4-like N-terminal" evidence="3">
    <location>
        <begin position="157"/>
        <end position="331"/>
    </location>
</feature>
<dbReference type="InterPro" id="IPR028098">
    <property type="entry name" value="Glyco_trans_4-like_N"/>
</dbReference>
<reference evidence="4 5" key="1">
    <citation type="submission" date="2018-04" db="EMBL/GenBank/DDBJ databases">
        <title>Novel actinobacteria from marine sediment.</title>
        <authorList>
            <person name="Ng Z.Y."/>
            <person name="Tan G.Y.A."/>
        </authorList>
    </citation>
    <scope>NUCLEOTIDE SEQUENCE [LARGE SCALE GENOMIC DNA]</scope>
    <source>
        <strain evidence="4 5">TPS81</strain>
    </source>
</reference>
<evidence type="ECO:0000256" key="2">
    <source>
        <dbReference type="ARBA" id="ARBA00022679"/>
    </source>
</evidence>
<keyword evidence="1" id="KW-0328">Glycosyltransferase</keyword>
<evidence type="ECO:0000259" key="3">
    <source>
        <dbReference type="Pfam" id="PF13579"/>
    </source>
</evidence>
<dbReference type="AlphaFoldDB" id="A0A368T8B1"/>
<sequence length="557" mass="60618">MTWRHLRDEPARLPLLALRLLPGPLRRGARRAGGRLGGLPRAYALWDAGHRADVLETVRRAAHDASPRHLARLAAFTIAVEQPGLATELLASLPEGRRRAGLAHRLAVKTGRVAPDDAPDQWNAASVTVRRRTPRDAVVNGRVLHVVTNALPHTNAGYTQRTHRIALGQRAAGLDPHVLTRLGYPLTKGVPDTRRRLELDGVAYHRILPWTAPRDAAAELRTSLRLTGRLVERLRPQVLHAASNHRNGRLALELGRGFGLPVVYEVRGFLEESWLSRDPARSVADAFYQAERERETACMLGADLVVTLGETMRADIVARGVPEDRVVVIPNAVDEEFLLPLPDGARRRAHLGVPADAFVVGTTTSCYGYEGLTTLVDAIALLRARGVPAHVLIVGDGPELAALRRRADEAGLGGAAHFPGRVPATEVRDHHAAMDVFAVPRRDERVSRLVTPLKPVEAMAGGLPVVASDLAALREVVEPGVTGELIPPDDSEALSICLERLFYSPELRAAYGDAARERVGRDRTWTAAAYRYITAYSAISEQLSRPGHRVPGQPTSG</sequence>
<dbReference type="Gene3D" id="3.40.50.2000">
    <property type="entry name" value="Glycogen Phosphorylase B"/>
    <property type="match status" value="2"/>
</dbReference>
<comment type="caution">
    <text evidence="4">The sequence shown here is derived from an EMBL/GenBank/DDBJ whole genome shotgun (WGS) entry which is preliminary data.</text>
</comment>
<gene>
    <name evidence="4" type="ORF">DEF24_06865</name>
</gene>
<dbReference type="GO" id="GO:1901137">
    <property type="term" value="P:carbohydrate derivative biosynthetic process"/>
    <property type="evidence" value="ECO:0007669"/>
    <property type="project" value="UniProtKB-ARBA"/>
</dbReference>
<dbReference type="Pfam" id="PF13692">
    <property type="entry name" value="Glyco_trans_1_4"/>
    <property type="match status" value="1"/>
</dbReference>
<name>A0A368T8B1_9ACTN</name>
<dbReference type="PANTHER" id="PTHR45947">
    <property type="entry name" value="SULFOQUINOVOSYL TRANSFERASE SQD2"/>
    <property type="match status" value="1"/>
</dbReference>
<dbReference type="Proteomes" id="UP000253318">
    <property type="component" value="Unassembled WGS sequence"/>
</dbReference>
<dbReference type="PANTHER" id="PTHR45947:SF3">
    <property type="entry name" value="SULFOQUINOVOSYL TRANSFERASE SQD2"/>
    <property type="match status" value="1"/>
</dbReference>
<dbReference type="SUPFAM" id="SSF53756">
    <property type="entry name" value="UDP-Glycosyltransferase/glycogen phosphorylase"/>
    <property type="match status" value="1"/>
</dbReference>
<protein>
    <submittedName>
        <fullName evidence="4">Glycosyltransferase WbuB</fullName>
    </submittedName>
</protein>
<accession>A0A368T8B1</accession>
<evidence type="ECO:0000256" key="1">
    <source>
        <dbReference type="ARBA" id="ARBA00022676"/>
    </source>
</evidence>
<organism evidence="4 5">
    <name type="scientific">Marinitenerispora sediminis</name>
    <dbReference type="NCBI Taxonomy" id="1931232"/>
    <lineage>
        <taxon>Bacteria</taxon>
        <taxon>Bacillati</taxon>
        <taxon>Actinomycetota</taxon>
        <taxon>Actinomycetes</taxon>
        <taxon>Streptosporangiales</taxon>
        <taxon>Nocardiopsidaceae</taxon>
        <taxon>Marinitenerispora</taxon>
    </lineage>
</organism>
<dbReference type="EMBL" id="QEIN01000038">
    <property type="protein sequence ID" value="RCV60530.1"/>
    <property type="molecule type" value="Genomic_DNA"/>
</dbReference>
<dbReference type="Pfam" id="PF13579">
    <property type="entry name" value="Glyco_trans_4_4"/>
    <property type="match status" value="1"/>
</dbReference>
<keyword evidence="2 4" id="KW-0808">Transferase</keyword>
<evidence type="ECO:0000313" key="5">
    <source>
        <dbReference type="Proteomes" id="UP000253318"/>
    </source>
</evidence>
<evidence type="ECO:0000313" key="4">
    <source>
        <dbReference type="EMBL" id="RCV60530.1"/>
    </source>
</evidence>
<dbReference type="GO" id="GO:0016758">
    <property type="term" value="F:hexosyltransferase activity"/>
    <property type="evidence" value="ECO:0007669"/>
    <property type="project" value="TreeGrafter"/>
</dbReference>